<name>A0A972P0X5_9BURK</name>
<feature type="transmembrane region" description="Helical" evidence="1">
    <location>
        <begin position="135"/>
        <end position="154"/>
    </location>
</feature>
<dbReference type="AlphaFoldDB" id="A0A972P0X5"/>
<evidence type="ECO:0000256" key="1">
    <source>
        <dbReference type="SAM" id="Phobius"/>
    </source>
</evidence>
<feature type="transmembrane region" description="Helical" evidence="1">
    <location>
        <begin position="86"/>
        <end position="104"/>
    </location>
</feature>
<organism evidence="3 4">
    <name type="scientific">Paraburkholderia elongata</name>
    <dbReference type="NCBI Taxonomy" id="2675747"/>
    <lineage>
        <taxon>Bacteria</taxon>
        <taxon>Pseudomonadati</taxon>
        <taxon>Pseudomonadota</taxon>
        <taxon>Betaproteobacteria</taxon>
        <taxon>Burkholderiales</taxon>
        <taxon>Burkholderiaceae</taxon>
        <taxon>Paraburkholderia</taxon>
    </lineage>
</organism>
<dbReference type="RefSeq" id="WP_172170437.1">
    <property type="nucleotide sequence ID" value="NZ_WOEZ01000150.1"/>
</dbReference>
<feature type="transmembrane region" description="Helical" evidence="1">
    <location>
        <begin position="12"/>
        <end position="34"/>
    </location>
</feature>
<dbReference type="Proteomes" id="UP000655523">
    <property type="component" value="Unassembled WGS sequence"/>
</dbReference>
<feature type="transmembrane region" description="Helical" evidence="1">
    <location>
        <begin position="54"/>
        <end position="74"/>
    </location>
</feature>
<evidence type="ECO:0000313" key="3">
    <source>
        <dbReference type="EMBL" id="NPT62124.1"/>
    </source>
</evidence>
<dbReference type="EMBL" id="WOEZ01000150">
    <property type="protein sequence ID" value="NPT58188.1"/>
    <property type="molecule type" value="Genomic_DNA"/>
</dbReference>
<evidence type="ECO:0000313" key="4">
    <source>
        <dbReference type="Proteomes" id="UP000655523"/>
    </source>
</evidence>
<dbReference type="Pfam" id="PF08592">
    <property type="entry name" value="Anthrone_oxy"/>
    <property type="match status" value="1"/>
</dbReference>
<keyword evidence="1" id="KW-0472">Membrane</keyword>
<sequence length="163" mass="18883">MKDRLLIANHALLLLCASMYLGTGASLVLFSFPIAPQMTPANYYLQFVPQVQAATSFFTSMTKLMLVFATIMLVAEWRQPTRWVPLVVLAAIIAATVLTLLWLFPLNNEMAGRIQDAERLQVVLQEWMRLNRVRVALWCVQWTALVWYFARWTLRARYATWTR</sequence>
<evidence type="ECO:0000313" key="2">
    <source>
        <dbReference type="EMBL" id="NPT58188.1"/>
    </source>
</evidence>
<gene>
    <name evidence="2" type="ORF">GNZ13_27370</name>
    <name evidence="3" type="ORF">GNZ13_48355</name>
</gene>
<keyword evidence="4" id="KW-1185">Reference proteome</keyword>
<comment type="caution">
    <text evidence="3">The sequence shown here is derived from an EMBL/GenBank/DDBJ whole genome shotgun (WGS) entry which is preliminary data.</text>
</comment>
<keyword evidence="1" id="KW-0812">Transmembrane</keyword>
<accession>A0A972P0X5</accession>
<dbReference type="InterPro" id="IPR013901">
    <property type="entry name" value="Anthrone_oxy"/>
</dbReference>
<reference evidence="3 4" key="1">
    <citation type="submission" date="2019-11" db="EMBL/GenBank/DDBJ databases">
        <title>Metabolism of dissolved organic matter in forest soils.</title>
        <authorList>
            <person name="Cyle K.T."/>
            <person name="Wilhelm R.C."/>
            <person name="Martinez C.E."/>
        </authorList>
    </citation>
    <scope>NUCLEOTIDE SEQUENCE [LARGE SCALE GENOMIC DNA]</scope>
    <source>
        <strain evidence="3 4">5N</strain>
    </source>
</reference>
<keyword evidence="1" id="KW-1133">Transmembrane helix</keyword>
<proteinExistence type="predicted"/>
<protein>
    <submittedName>
        <fullName evidence="3">DUF1772 domain-containing protein</fullName>
    </submittedName>
</protein>
<dbReference type="EMBL" id="WOEZ01000301">
    <property type="protein sequence ID" value="NPT62124.1"/>
    <property type="molecule type" value="Genomic_DNA"/>
</dbReference>